<organism evidence="1 2">
    <name type="scientific">Cryptolaemus montrouzieri</name>
    <dbReference type="NCBI Taxonomy" id="559131"/>
    <lineage>
        <taxon>Eukaryota</taxon>
        <taxon>Metazoa</taxon>
        <taxon>Ecdysozoa</taxon>
        <taxon>Arthropoda</taxon>
        <taxon>Hexapoda</taxon>
        <taxon>Insecta</taxon>
        <taxon>Pterygota</taxon>
        <taxon>Neoptera</taxon>
        <taxon>Endopterygota</taxon>
        <taxon>Coleoptera</taxon>
        <taxon>Polyphaga</taxon>
        <taxon>Cucujiformia</taxon>
        <taxon>Coccinelloidea</taxon>
        <taxon>Coccinellidae</taxon>
        <taxon>Scymninae</taxon>
        <taxon>Scymnini</taxon>
        <taxon>Cryptolaemus</taxon>
    </lineage>
</organism>
<dbReference type="SUPFAM" id="SSF56219">
    <property type="entry name" value="DNase I-like"/>
    <property type="match status" value="1"/>
</dbReference>
<dbReference type="InterPro" id="IPR036691">
    <property type="entry name" value="Endo/exonu/phosph_ase_sf"/>
</dbReference>
<name>A0ABD2N3S3_9CUCU</name>
<sequence>MEIEEILVDPGGRNKRKASQDELIESIQELTDDEIQEIIGITKKIRKAKTPDATQEGFRGFEWTEINKQSRENYDINCALFVETKTKAEDSVQYKDWSIVRHDGNIINLNIRGGSLAQIHPSLGMRKRNAPRISNPLNDSIHFIIPIENDELHIFLIYNHPTSYLEETILNMAVNYKYSLIIGEFNINNSKKRRNLNNFLQRSSFRMAETPPTFIMPNNEDTTPDLILFSPNMKNFIENIDVIPDLGSEHLSIILSLNVDITMKLDKFYCFREANMENINKRLENYININRLVPISPNTISDFLKLWRRLSWTTHPKLQGHMGRMNFHHLLLA</sequence>
<dbReference type="Gene3D" id="3.60.10.10">
    <property type="entry name" value="Endonuclease/exonuclease/phosphatase"/>
    <property type="match status" value="1"/>
</dbReference>
<gene>
    <name evidence="1" type="ORF">HHI36_014733</name>
</gene>
<protein>
    <recommendedName>
        <fullName evidence="3">Endonuclease/exonuclease/phosphatase domain-containing protein</fullName>
    </recommendedName>
</protein>
<dbReference type="AlphaFoldDB" id="A0ABD2N3S3"/>
<evidence type="ECO:0000313" key="1">
    <source>
        <dbReference type="EMBL" id="KAL3273279.1"/>
    </source>
</evidence>
<dbReference type="Proteomes" id="UP001516400">
    <property type="component" value="Unassembled WGS sequence"/>
</dbReference>
<reference evidence="1 2" key="1">
    <citation type="journal article" date="2021" name="BMC Biol.">
        <title>Horizontally acquired antibacterial genes associated with adaptive radiation of ladybird beetles.</title>
        <authorList>
            <person name="Li H.S."/>
            <person name="Tang X.F."/>
            <person name="Huang Y.H."/>
            <person name="Xu Z.Y."/>
            <person name="Chen M.L."/>
            <person name="Du X.Y."/>
            <person name="Qiu B.Y."/>
            <person name="Chen P.T."/>
            <person name="Zhang W."/>
            <person name="Slipinski A."/>
            <person name="Escalona H.E."/>
            <person name="Waterhouse R.M."/>
            <person name="Zwick A."/>
            <person name="Pang H."/>
        </authorList>
    </citation>
    <scope>NUCLEOTIDE SEQUENCE [LARGE SCALE GENOMIC DNA]</scope>
    <source>
        <strain evidence="1">SYSU2018</strain>
    </source>
</reference>
<proteinExistence type="predicted"/>
<comment type="caution">
    <text evidence="1">The sequence shown here is derived from an EMBL/GenBank/DDBJ whole genome shotgun (WGS) entry which is preliminary data.</text>
</comment>
<dbReference type="EMBL" id="JABFTP020000062">
    <property type="protein sequence ID" value="KAL3273279.1"/>
    <property type="molecule type" value="Genomic_DNA"/>
</dbReference>
<keyword evidence="2" id="KW-1185">Reference proteome</keyword>
<evidence type="ECO:0008006" key="3">
    <source>
        <dbReference type="Google" id="ProtNLM"/>
    </source>
</evidence>
<evidence type="ECO:0000313" key="2">
    <source>
        <dbReference type="Proteomes" id="UP001516400"/>
    </source>
</evidence>
<accession>A0ABD2N3S3</accession>